<evidence type="ECO:0000256" key="9">
    <source>
        <dbReference type="SAM" id="MobiDB-lite"/>
    </source>
</evidence>
<evidence type="ECO:0000256" key="8">
    <source>
        <dbReference type="ARBA" id="ARBA00023288"/>
    </source>
</evidence>
<dbReference type="Proteomes" id="UP000000702">
    <property type="component" value="Unassembled WGS sequence"/>
</dbReference>
<keyword evidence="5 10" id="KW-0732">Signal</keyword>
<evidence type="ECO:0000256" key="10">
    <source>
        <dbReference type="SAM" id="SignalP"/>
    </source>
</evidence>
<evidence type="ECO:0000256" key="1">
    <source>
        <dbReference type="ARBA" id="ARBA00002523"/>
    </source>
</evidence>
<evidence type="ECO:0000256" key="7">
    <source>
        <dbReference type="ARBA" id="ARBA00023180"/>
    </source>
</evidence>
<keyword evidence="3" id="KW-1003">Cell membrane</keyword>
<feature type="chain" id="PRO_5003389019" evidence="10">
    <location>
        <begin position="20"/>
        <end position="351"/>
    </location>
</feature>
<reference evidence="13" key="1">
    <citation type="submission" date="2011-07" db="EMBL/GenBank/DDBJ databases">
        <title>Divergent evolution of antigenic variation in African trypanosomes.</title>
        <authorList>
            <person name="Jackson A.P."/>
            <person name="Berry A."/>
            <person name="Allison H.C."/>
            <person name="Burton P."/>
            <person name="Anderson J."/>
            <person name="Aslett M."/>
            <person name="Brown R."/>
            <person name="Corton N."/>
            <person name="Harris D."/>
            <person name="Hauser H."/>
            <person name="Gamble J."/>
            <person name="Gilderthorp R."/>
            <person name="McQuillan J."/>
            <person name="Quail M.A."/>
            <person name="Sanders M."/>
            <person name="Van Tonder A."/>
            <person name="Ginger M.L."/>
            <person name="Donelson J.E."/>
            <person name="Field M.C."/>
            <person name="Barry J.D."/>
            <person name="Berriman M."/>
            <person name="Hertz-Fowler C."/>
        </authorList>
    </citation>
    <scope>NUCLEOTIDE SEQUENCE [LARGE SCALE GENOMIC DNA]</scope>
    <source>
        <strain evidence="13">IL3000</strain>
    </source>
</reference>
<keyword evidence="13" id="KW-1185">Reference proteome</keyword>
<evidence type="ECO:0000256" key="5">
    <source>
        <dbReference type="ARBA" id="ARBA00022729"/>
    </source>
</evidence>
<gene>
    <name evidence="12" type="ORF">TCIL3000_0_59730</name>
</gene>
<feature type="compositionally biased region" description="Basic and acidic residues" evidence="9">
    <location>
        <begin position="267"/>
        <end position="279"/>
    </location>
</feature>
<protein>
    <submittedName>
        <fullName evidence="12">Variant surface glycoprotein</fullName>
    </submittedName>
</protein>
<name>F9WDU9_TRYCI</name>
<dbReference type="AlphaFoldDB" id="F9WDU9"/>
<evidence type="ECO:0000256" key="6">
    <source>
        <dbReference type="ARBA" id="ARBA00023136"/>
    </source>
</evidence>
<feature type="compositionally biased region" description="Basic residues" evidence="9">
    <location>
        <begin position="307"/>
        <end position="317"/>
    </location>
</feature>
<feature type="domain" description="Trypanosome variant surface glycoprotein B-type N-terminal" evidence="11">
    <location>
        <begin position="45"/>
        <end position="260"/>
    </location>
</feature>
<dbReference type="GO" id="GO:0098552">
    <property type="term" value="C:side of membrane"/>
    <property type="evidence" value="ECO:0007669"/>
    <property type="project" value="UniProtKB-KW"/>
</dbReference>
<keyword evidence="7" id="KW-0325">Glycoprotein</keyword>
<feature type="region of interest" description="Disordered" evidence="9">
    <location>
        <begin position="251"/>
        <end position="329"/>
    </location>
</feature>
<keyword evidence="8" id="KW-0449">Lipoprotein</keyword>
<dbReference type="EMBL" id="CAEQ01001916">
    <property type="protein sequence ID" value="CCD15453.1"/>
    <property type="molecule type" value="Genomic_DNA"/>
</dbReference>
<evidence type="ECO:0000313" key="12">
    <source>
        <dbReference type="EMBL" id="CCD15453.1"/>
    </source>
</evidence>
<organism evidence="12 13">
    <name type="scientific">Trypanosoma congolense (strain IL3000)</name>
    <dbReference type="NCBI Taxonomy" id="1068625"/>
    <lineage>
        <taxon>Eukaryota</taxon>
        <taxon>Discoba</taxon>
        <taxon>Euglenozoa</taxon>
        <taxon>Kinetoplastea</taxon>
        <taxon>Metakinetoplastina</taxon>
        <taxon>Trypanosomatida</taxon>
        <taxon>Trypanosomatidae</taxon>
        <taxon>Trypanosoma</taxon>
        <taxon>Nannomonas</taxon>
    </lineage>
</organism>
<accession>F9WDU9</accession>
<feature type="compositionally biased region" description="Acidic residues" evidence="9">
    <location>
        <begin position="280"/>
        <end position="292"/>
    </location>
</feature>
<dbReference type="OMA" id="SECTREH"/>
<sequence length="351" mass="38353">MWRRVPLFLFLVVIGLCSSENNENVFLKLCHIAGNVSALMGKENGEAKISLEQALYGKDGIASFGEDGSVLTVYGCGLGNDMRPQLCSHKVGEARLSGLGQPGCFADSLFGTFLCLCVPGGDKSDLCGLGNDVTGIGVWSGGWNSGVTPGLLKRVWDKIKNRCFKHITTTEDTSGHLEDLKNSVDKIKEETKQKKFSNGHGGYYLGGNSTNGHCRGDQPQDGCVTYPDKSGNPDIPWADKILEGLKKLNETRTHQKASSQNSAQAGHQDHEDHSDHASEETDDDHEDDEGEEESVHNSTPQDPPNKPRSKRKRRSTKKQPTEQPVEPLKAILHDDSSFLPQPFWLLSAVVI</sequence>
<dbReference type="InterPro" id="IPR025932">
    <property type="entry name" value="Trypano_VSG_B_N_dom"/>
</dbReference>
<dbReference type="VEuPathDB" id="TriTrypDB:TcIL3000_0_59730"/>
<feature type="compositionally biased region" description="Polar residues" evidence="9">
    <location>
        <begin position="256"/>
        <end position="265"/>
    </location>
</feature>
<keyword evidence="4" id="KW-0336">GPI-anchor</keyword>
<evidence type="ECO:0000313" key="13">
    <source>
        <dbReference type="Proteomes" id="UP000000702"/>
    </source>
</evidence>
<comment type="subcellular location">
    <subcellularLocation>
        <location evidence="2">Cell membrane</location>
        <topology evidence="2">Lipid-anchor</topology>
        <topology evidence="2">GPI-anchor</topology>
    </subcellularLocation>
</comment>
<evidence type="ECO:0000259" key="11">
    <source>
        <dbReference type="Pfam" id="PF13206"/>
    </source>
</evidence>
<proteinExistence type="predicted"/>
<dbReference type="GO" id="GO:0005886">
    <property type="term" value="C:plasma membrane"/>
    <property type="evidence" value="ECO:0007669"/>
    <property type="project" value="UniProtKB-SubCell"/>
</dbReference>
<comment type="caution">
    <text evidence="12">The sequence shown here is derived from an EMBL/GenBank/DDBJ whole genome shotgun (WGS) entry which is preliminary data.</text>
</comment>
<evidence type="ECO:0000256" key="4">
    <source>
        <dbReference type="ARBA" id="ARBA00022622"/>
    </source>
</evidence>
<evidence type="ECO:0000256" key="2">
    <source>
        <dbReference type="ARBA" id="ARBA00004609"/>
    </source>
</evidence>
<evidence type="ECO:0000256" key="3">
    <source>
        <dbReference type="ARBA" id="ARBA00022475"/>
    </source>
</evidence>
<dbReference type="Pfam" id="PF13206">
    <property type="entry name" value="VSG_B"/>
    <property type="match status" value="1"/>
</dbReference>
<keyword evidence="6" id="KW-0472">Membrane</keyword>
<reference evidence="12 13" key="2">
    <citation type="journal article" date="2012" name="Proc. Natl. Acad. Sci. U.S.A.">
        <title>Antigenic diversity is generated by distinct evolutionary mechanisms in African trypanosome species.</title>
        <authorList>
            <person name="Jackson A.P."/>
            <person name="Berry A."/>
            <person name="Aslett M."/>
            <person name="Allison H.C."/>
            <person name="Burton P."/>
            <person name="Vavrova-Anderson J."/>
            <person name="Brown R."/>
            <person name="Browne H."/>
            <person name="Corton N."/>
            <person name="Hauser H."/>
            <person name="Gamble J."/>
            <person name="Gilderthorp R."/>
            <person name="Marcello L."/>
            <person name="McQuillan J."/>
            <person name="Otto T.D."/>
            <person name="Quail M.A."/>
            <person name="Sanders M.J."/>
            <person name="van Tonder A."/>
            <person name="Ginger M.L."/>
            <person name="Field M.C."/>
            <person name="Barry J.D."/>
            <person name="Hertz-Fowler C."/>
            <person name="Berriman M."/>
        </authorList>
    </citation>
    <scope>NUCLEOTIDE SEQUENCE [LARGE SCALE GENOMIC DNA]</scope>
    <source>
        <strain evidence="12 13">IL3000</strain>
    </source>
</reference>
<feature type="signal peptide" evidence="10">
    <location>
        <begin position="1"/>
        <end position="19"/>
    </location>
</feature>
<comment type="function">
    <text evidence="1">VSG forms a coat on the surface of the parasite. The trypanosome evades the immune response of the host by expressing a series of antigenically distinct VSGs from an estimated 1000 VSG genes.</text>
</comment>